<dbReference type="Proteomes" id="UP000280834">
    <property type="component" value="Unassembled WGS sequence"/>
</dbReference>
<name>A0A0R3QYH8_9BILA</name>
<accession>A0A0R3QYH8</accession>
<sequence length="82" mass="8924">MVGVGADSQISTDLNFAPYVPYPCGRHANQSIVDSCLLVFFLLAREGHRGFPPLLAQCQWCGKLADGQMFIFVASLSRGCQC</sequence>
<evidence type="ECO:0000313" key="3">
    <source>
        <dbReference type="WBParaSite" id="BTMF_0001280201-mRNA-1"/>
    </source>
</evidence>
<reference evidence="1 2" key="2">
    <citation type="submission" date="2018-11" db="EMBL/GenBank/DDBJ databases">
        <authorList>
            <consortium name="Pathogen Informatics"/>
        </authorList>
    </citation>
    <scope>NUCLEOTIDE SEQUENCE [LARGE SCALE GENOMIC DNA]</scope>
</reference>
<gene>
    <name evidence="1" type="ORF">BTMF_LOCUS10813</name>
</gene>
<protein>
    <submittedName>
        <fullName evidence="3">Headcase domain-containing protein</fullName>
    </submittedName>
</protein>
<evidence type="ECO:0000313" key="2">
    <source>
        <dbReference type="Proteomes" id="UP000280834"/>
    </source>
</evidence>
<dbReference type="WBParaSite" id="BTMF_0001280201-mRNA-1">
    <property type="protein sequence ID" value="BTMF_0001280201-mRNA-1"/>
    <property type="gene ID" value="BTMF_0001280201"/>
</dbReference>
<reference evidence="3" key="1">
    <citation type="submission" date="2017-02" db="UniProtKB">
        <authorList>
            <consortium name="WormBaseParasite"/>
        </authorList>
    </citation>
    <scope>IDENTIFICATION</scope>
</reference>
<dbReference type="AlphaFoldDB" id="A0A0R3QYH8"/>
<organism evidence="3">
    <name type="scientific">Brugia timori</name>
    <dbReference type="NCBI Taxonomy" id="42155"/>
    <lineage>
        <taxon>Eukaryota</taxon>
        <taxon>Metazoa</taxon>
        <taxon>Ecdysozoa</taxon>
        <taxon>Nematoda</taxon>
        <taxon>Chromadorea</taxon>
        <taxon>Rhabditida</taxon>
        <taxon>Spirurina</taxon>
        <taxon>Spiruromorpha</taxon>
        <taxon>Filarioidea</taxon>
        <taxon>Onchocercidae</taxon>
        <taxon>Brugia</taxon>
    </lineage>
</organism>
<keyword evidence="2" id="KW-1185">Reference proteome</keyword>
<proteinExistence type="predicted"/>
<dbReference type="EMBL" id="UZAG01017836">
    <property type="protein sequence ID" value="VDO36894.1"/>
    <property type="molecule type" value="Genomic_DNA"/>
</dbReference>
<evidence type="ECO:0000313" key="1">
    <source>
        <dbReference type="EMBL" id="VDO36894.1"/>
    </source>
</evidence>